<sequence length="309" mass="33545">MTYSVLIIGSTGNIGSKISKELAAHKSELKRVAFLTAVADAGPEKEAKYAAIHLERMVGGLSDPASYKGFDIVISAVGDDLCAQQAEFADAAFAAGVKHFYPAECKDHSLWCRSVTRKTAPEAYFVNKIATRKYLEERVKADPSLGYTYILVGLFTDIFLWFNVLGLSQDRKSALFIGDPDARISTTLSDDVAKVVVASLLRPHLSSLGGGRTVRFSGTTLTTTELFSTVEKVLGHPIVVKYLTEGESYGFAKEQKEAGNAFLSKFSSAMRSIGFGGAEMIGDDNNQYPEIVPSSWEDAVKSWWAVVGK</sequence>
<keyword evidence="3" id="KW-0812">Transmembrane</keyword>
<gene>
    <name evidence="5" type="ORF">BP5553_02997</name>
</gene>
<protein>
    <recommendedName>
        <fullName evidence="4">NmrA-like domain-containing protein</fullName>
    </recommendedName>
</protein>
<organism evidence="5 6">
    <name type="scientific">Venustampulla echinocandica</name>
    <dbReference type="NCBI Taxonomy" id="2656787"/>
    <lineage>
        <taxon>Eukaryota</taxon>
        <taxon>Fungi</taxon>
        <taxon>Dikarya</taxon>
        <taxon>Ascomycota</taxon>
        <taxon>Pezizomycotina</taxon>
        <taxon>Leotiomycetes</taxon>
        <taxon>Helotiales</taxon>
        <taxon>Pleuroascaceae</taxon>
        <taxon>Venustampulla</taxon>
    </lineage>
</organism>
<dbReference type="GeneID" id="43595846"/>
<keyword evidence="6" id="KW-1185">Reference proteome</keyword>
<dbReference type="PANTHER" id="PTHR47706">
    <property type="entry name" value="NMRA-LIKE FAMILY PROTEIN"/>
    <property type="match status" value="1"/>
</dbReference>
<dbReference type="AlphaFoldDB" id="A0A370TT03"/>
<proteinExistence type="predicted"/>
<feature type="transmembrane region" description="Helical" evidence="3">
    <location>
        <begin position="146"/>
        <end position="167"/>
    </location>
</feature>
<dbReference type="Pfam" id="PF05368">
    <property type="entry name" value="NmrA"/>
    <property type="match status" value="1"/>
</dbReference>
<evidence type="ECO:0000256" key="1">
    <source>
        <dbReference type="ARBA" id="ARBA00022857"/>
    </source>
</evidence>
<name>A0A370TT03_9HELO</name>
<dbReference type="PANTHER" id="PTHR47706:SF11">
    <property type="entry name" value="ISOFLAVONE REDUCTASE FAMILY PROTEIN (AFU_ORTHOLOGUE AFUA_1G12510)"/>
    <property type="match status" value="1"/>
</dbReference>
<accession>A0A370TT03</accession>
<dbReference type="InterPro" id="IPR036291">
    <property type="entry name" value="NAD(P)-bd_dom_sf"/>
</dbReference>
<evidence type="ECO:0000313" key="5">
    <source>
        <dbReference type="EMBL" id="RDL38657.1"/>
    </source>
</evidence>
<dbReference type="STRING" id="2656787.A0A370TT03"/>
<dbReference type="OrthoDB" id="419598at2759"/>
<feature type="domain" description="NmrA-like" evidence="4">
    <location>
        <begin position="3"/>
        <end position="244"/>
    </location>
</feature>
<keyword evidence="3" id="KW-0472">Membrane</keyword>
<dbReference type="Proteomes" id="UP000254866">
    <property type="component" value="Unassembled WGS sequence"/>
</dbReference>
<comment type="caution">
    <text evidence="5">The sequence shown here is derived from an EMBL/GenBank/DDBJ whole genome shotgun (WGS) entry which is preliminary data.</text>
</comment>
<dbReference type="InterPro" id="IPR051609">
    <property type="entry name" value="NmrA/Isoflavone_reductase-like"/>
</dbReference>
<dbReference type="SUPFAM" id="SSF51735">
    <property type="entry name" value="NAD(P)-binding Rossmann-fold domains"/>
    <property type="match status" value="1"/>
</dbReference>
<dbReference type="GO" id="GO:0016491">
    <property type="term" value="F:oxidoreductase activity"/>
    <property type="evidence" value="ECO:0007669"/>
    <property type="project" value="UniProtKB-KW"/>
</dbReference>
<evidence type="ECO:0000256" key="2">
    <source>
        <dbReference type="ARBA" id="ARBA00023002"/>
    </source>
</evidence>
<reference evidence="5 6" key="1">
    <citation type="journal article" date="2018" name="IMA Fungus">
        <title>IMA Genome-F 9: Draft genome sequence of Annulohypoxylon stygium, Aspergillus mulundensis, Berkeleyomyces basicola (syn. Thielaviopsis basicola), Ceratocystis smalleyi, two Cercospora beticola strains, Coleophoma cylindrospora, Fusarium fracticaudum, Phialophora cf. hyalina, and Morchella septimelata.</title>
        <authorList>
            <person name="Wingfield B.D."/>
            <person name="Bills G.F."/>
            <person name="Dong Y."/>
            <person name="Huang W."/>
            <person name="Nel W.J."/>
            <person name="Swalarsk-Parry B.S."/>
            <person name="Vaghefi N."/>
            <person name="Wilken P.M."/>
            <person name="An Z."/>
            <person name="de Beer Z.W."/>
            <person name="De Vos L."/>
            <person name="Chen L."/>
            <person name="Duong T.A."/>
            <person name="Gao Y."/>
            <person name="Hammerbacher A."/>
            <person name="Kikkert J.R."/>
            <person name="Li Y."/>
            <person name="Li H."/>
            <person name="Li K."/>
            <person name="Li Q."/>
            <person name="Liu X."/>
            <person name="Ma X."/>
            <person name="Naidoo K."/>
            <person name="Pethybridge S.J."/>
            <person name="Sun J."/>
            <person name="Steenkamp E.T."/>
            <person name="van der Nest M.A."/>
            <person name="van Wyk S."/>
            <person name="Wingfield M.J."/>
            <person name="Xiong C."/>
            <person name="Yue Q."/>
            <person name="Zhang X."/>
        </authorList>
    </citation>
    <scope>NUCLEOTIDE SEQUENCE [LARGE SCALE GENOMIC DNA]</scope>
    <source>
        <strain evidence="5 6">BP 5553</strain>
    </source>
</reference>
<keyword evidence="2" id="KW-0560">Oxidoreductase</keyword>
<dbReference type="InterPro" id="IPR008030">
    <property type="entry name" value="NmrA-like"/>
</dbReference>
<dbReference type="Gene3D" id="3.90.25.10">
    <property type="entry name" value="UDP-galactose 4-epimerase, domain 1"/>
    <property type="match status" value="1"/>
</dbReference>
<evidence type="ECO:0000256" key="3">
    <source>
        <dbReference type="SAM" id="Phobius"/>
    </source>
</evidence>
<evidence type="ECO:0000313" key="6">
    <source>
        <dbReference type="Proteomes" id="UP000254866"/>
    </source>
</evidence>
<dbReference type="EMBL" id="NPIC01000002">
    <property type="protein sequence ID" value="RDL38657.1"/>
    <property type="molecule type" value="Genomic_DNA"/>
</dbReference>
<dbReference type="RefSeq" id="XP_031871313.1">
    <property type="nucleotide sequence ID" value="XM_032011620.1"/>
</dbReference>
<evidence type="ECO:0000259" key="4">
    <source>
        <dbReference type="Pfam" id="PF05368"/>
    </source>
</evidence>
<keyword evidence="3" id="KW-1133">Transmembrane helix</keyword>
<dbReference type="Gene3D" id="3.40.50.720">
    <property type="entry name" value="NAD(P)-binding Rossmann-like Domain"/>
    <property type="match status" value="1"/>
</dbReference>
<keyword evidence="1" id="KW-0521">NADP</keyword>